<name>A0A0G4NHF7_VERLO</name>
<sequence>MGRVENGDAEPPAAEMQQDDATTTSAPAHAHAPALQVIILGSGGGPLESNTTAFLVRALATGWQRSSMVAVDAGVHLAAISNILQQTQPQNMAQLKMPHILESGPFAGIEVHTASPAANAAHIARSLVDTYLITHPHLDHIAGFVVNTAGLPGGPRPKRLAGLPATIEAFKNHIFNNVIWPNLSDENDGAGLVTYTRLVDGGSPAVGEGDARGYLEIAEGIAVKACSISHGRPIESPPHRNSQSSTSGTPVRYSSFDASSMAAAPVHVQQQQLHHHFSPRSFHHPTATLPPTPGPRASFPIQQHSQHSQLPPASYNDPAHTASVYDSTAYFLRDVATGSEVLIFGDVEPDALSSCPRNLGIWQEAAPKIARRSLRALLIECSYDDGQASDRMFGHLKPSFIIDELRTLAGEVDVARASIELDARTAKKRKRGNSEAVSGLSRRRTGGSTGDPVSPKTVRSRLDEPPPGIETPHLATPTAELSLRDLDTPLDGELPTFAFDTRPLEGLKVVIVHVKDKLDGVDPGAKILGELLAHEEEARLGVEFIVSAPGQSIIV</sequence>
<gene>
    <name evidence="2" type="ORF">BN1723_006726</name>
</gene>
<dbReference type="Pfam" id="PF02112">
    <property type="entry name" value="PDEase_II"/>
    <property type="match status" value="2"/>
</dbReference>
<dbReference type="EMBL" id="CVQI01035051">
    <property type="protein sequence ID" value="CRK45818.1"/>
    <property type="molecule type" value="Genomic_DNA"/>
</dbReference>
<evidence type="ECO:0000256" key="1">
    <source>
        <dbReference type="SAM" id="MobiDB-lite"/>
    </source>
</evidence>
<dbReference type="InterPro" id="IPR000396">
    <property type="entry name" value="Pdiesterase2"/>
</dbReference>
<dbReference type="Gene3D" id="3.60.15.10">
    <property type="entry name" value="Ribonuclease Z/Hydroxyacylglutathione hydrolase-like"/>
    <property type="match status" value="1"/>
</dbReference>
<dbReference type="PANTHER" id="PTHR28283">
    <property type="entry name" value="3',5'-CYCLIC-NUCLEOTIDE PHOSPHODIESTERASE 1"/>
    <property type="match status" value="1"/>
</dbReference>
<feature type="compositionally biased region" description="Polar residues" evidence="1">
    <location>
        <begin position="239"/>
        <end position="249"/>
    </location>
</feature>
<dbReference type="InterPro" id="IPR036866">
    <property type="entry name" value="RibonucZ/Hydroxyglut_hydro"/>
</dbReference>
<accession>A0A0G4NHF7</accession>
<feature type="compositionally biased region" description="Basic residues" evidence="1">
    <location>
        <begin position="273"/>
        <end position="283"/>
    </location>
</feature>
<dbReference type="Proteomes" id="UP000045706">
    <property type="component" value="Unassembled WGS sequence"/>
</dbReference>
<organism evidence="2 3">
    <name type="scientific">Verticillium longisporum</name>
    <name type="common">Verticillium dahliae var. longisporum</name>
    <dbReference type="NCBI Taxonomy" id="100787"/>
    <lineage>
        <taxon>Eukaryota</taxon>
        <taxon>Fungi</taxon>
        <taxon>Dikarya</taxon>
        <taxon>Ascomycota</taxon>
        <taxon>Pezizomycotina</taxon>
        <taxon>Sordariomycetes</taxon>
        <taxon>Hypocreomycetidae</taxon>
        <taxon>Glomerellales</taxon>
        <taxon>Plectosphaerellaceae</taxon>
        <taxon>Verticillium</taxon>
    </lineage>
</organism>
<dbReference type="GO" id="GO:0006198">
    <property type="term" value="P:cAMP catabolic process"/>
    <property type="evidence" value="ECO:0007669"/>
    <property type="project" value="InterPro"/>
</dbReference>
<feature type="compositionally biased region" description="Polar residues" evidence="1">
    <location>
        <begin position="300"/>
        <end position="311"/>
    </location>
</feature>
<dbReference type="SUPFAM" id="SSF56281">
    <property type="entry name" value="Metallo-hydrolase/oxidoreductase"/>
    <property type="match status" value="2"/>
</dbReference>
<feature type="region of interest" description="Disordered" evidence="1">
    <location>
        <begin position="1"/>
        <end position="28"/>
    </location>
</feature>
<protein>
    <recommendedName>
        <fullName evidence="4">3',5'-cyclic-nucleotide phosphodiesterase</fullName>
    </recommendedName>
</protein>
<dbReference type="CDD" id="cd07735">
    <property type="entry name" value="class_II_PDE_MBL-fold"/>
    <property type="match status" value="1"/>
</dbReference>
<dbReference type="GO" id="GO:0004115">
    <property type="term" value="F:3',5'-cyclic-AMP phosphodiesterase activity"/>
    <property type="evidence" value="ECO:0007669"/>
    <property type="project" value="InterPro"/>
</dbReference>
<dbReference type="GO" id="GO:1902660">
    <property type="term" value="P:negative regulation of glucose mediated signaling pathway"/>
    <property type="evidence" value="ECO:0007669"/>
    <property type="project" value="TreeGrafter"/>
</dbReference>
<feature type="region of interest" description="Disordered" evidence="1">
    <location>
        <begin position="265"/>
        <end position="318"/>
    </location>
</feature>
<evidence type="ECO:0000313" key="3">
    <source>
        <dbReference type="Proteomes" id="UP000045706"/>
    </source>
</evidence>
<reference evidence="3" key="1">
    <citation type="submission" date="2015-05" db="EMBL/GenBank/DDBJ databases">
        <authorList>
            <person name="Fogelqvist Johan"/>
        </authorList>
    </citation>
    <scope>NUCLEOTIDE SEQUENCE [LARGE SCALE GENOMIC DNA]</scope>
</reference>
<feature type="region of interest" description="Disordered" evidence="1">
    <location>
        <begin position="425"/>
        <end position="475"/>
    </location>
</feature>
<evidence type="ECO:0008006" key="4">
    <source>
        <dbReference type="Google" id="ProtNLM"/>
    </source>
</evidence>
<dbReference type="GO" id="GO:0047555">
    <property type="term" value="F:3',5'-cyclic-GMP phosphodiesterase activity"/>
    <property type="evidence" value="ECO:0007669"/>
    <property type="project" value="TreeGrafter"/>
</dbReference>
<dbReference type="AlphaFoldDB" id="A0A0G4NHF7"/>
<proteinExistence type="predicted"/>
<feature type="region of interest" description="Disordered" evidence="1">
    <location>
        <begin position="230"/>
        <end position="253"/>
    </location>
</feature>
<dbReference type="PANTHER" id="PTHR28283:SF1">
    <property type="entry name" value="3',5'-CYCLIC-NUCLEOTIDE PHOSPHODIESTERASE 1"/>
    <property type="match status" value="1"/>
</dbReference>
<evidence type="ECO:0000313" key="2">
    <source>
        <dbReference type="EMBL" id="CRK45818.1"/>
    </source>
</evidence>
<dbReference type="PRINTS" id="PR00388">
    <property type="entry name" value="PDIESTERASE2"/>
</dbReference>